<sequence>TAGNDTGKVGEDGDQPTGAYPLTATGNLDSTDVDVGDTPTWSAGAAAYGTASIDPVTGEWTYTLDNSLTAVQELGEGDELSDSFLVTVTDEDGLTDTVTVNITIVGDGDAPVI</sequence>
<dbReference type="Pfam" id="PF17963">
    <property type="entry name" value="Big_9"/>
    <property type="match status" value="1"/>
</dbReference>
<dbReference type="RefSeq" id="WP_249905322.1">
    <property type="nucleotide sequence ID" value="NZ_JAMGBA010000006.1"/>
</dbReference>
<gene>
    <name evidence="2" type="ORF">LZ496_13835</name>
</gene>
<evidence type="ECO:0000313" key="3">
    <source>
        <dbReference type="Proteomes" id="UP001203410"/>
    </source>
</evidence>
<organism evidence="2 3">
    <name type="scientific">Sphingomonas caseinilyticus</name>
    <dbReference type="NCBI Taxonomy" id="2908205"/>
    <lineage>
        <taxon>Bacteria</taxon>
        <taxon>Pseudomonadati</taxon>
        <taxon>Pseudomonadota</taxon>
        <taxon>Alphaproteobacteria</taxon>
        <taxon>Sphingomonadales</taxon>
        <taxon>Sphingomonadaceae</taxon>
        <taxon>Sphingomonas</taxon>
    </lineage>
</organism>
<dbReference type="InterPro" id="IPR010221">
    <property type="entry name" value="VCBS_dom"/>
</dbReference>
<evidence type="ECO:0000313" key="2">
    <source>
        <dbReference type="EMBL" id="MCL6699856.1"/>
    </source>
</evidence>
<proteinExistence type="predicted"/>
<evidence type="ECO:0000256" key="1">
    <source>
        <dbReference type="SAM" id="MobiDB-lite"/>
    </source>
</evidence>
<dbReference type="InterPro" id="IPR013783">
    <property type="entry name" value="Ig-like_fold"/>
</dbReference>
<reference evidence="2 3" key="1">
    <citation type="submission" date="2022-05" db="EMBL/GenBank/DDBJ databases">
        <authorList>
            <person name="Jo J.-H."/>
            <person name="Im W.-T."/>
        </authorList>
    </citation>
    <scope>NUCLEOTIDE SEQUENCE [LARGE SCALE GENOMIC DNA]</scope>
    <source>
        <strain evidence="2 3">NSE70-1</strain>
    </source>
</reference>
<feature type="non-terminal residue" evidence="2">
    <location>
        <position position="1"/>
    </location>
</feature>
<dbReference type="Gene3D" id="2.60.40.10">
    <property type="entry name" value="Immunoglobulins"/>
    <property type="match status" value="1"/>
</dbReference>
<feature type="region of interest" description="Disordered" evidence="1">
    <location>
        <begin position="1"/>
        <end position="33"/>
    </location>
</feature>
<dbReference type="NCBIfam" id="TIGR01965">
    <property type="entry name" value="VCBS_repeat"/>
    <property type="match status" value="1"/>
</dbReference>
<feature type="non-terminal residue" evidence="2">
    <location>
        <position position="113"/>
    </location>
</feature>
<comment type="caution">
    <text evidence="2">The sequence shown here is derived from an EMBL/GenBank/DDBJ whole genome shotgun (WGS) entry which is preliminary data.</text>
</comment>
<name>A0ABT0RYG9_9SPHN</name>
<keyword evidence="3" id="KW-1185">Reference proteome</keyword>
<accession>A0ABT0RYG9</accession>
<protein>
    <submittedName>
        <fullName evidence="2">VCBS domain-containing protein</fullName>
    </submittedName>
</protein>
<dbReference type="Proteomes" id="UP001203410">
    <property type="component" value="Unassembled WGS sequence"/>
</dbReference>
<dbReference type="EMBL" id="JAMGBA010000006">
    <property type="protein sequence ID" value="MCL6699856.1"/>
    <property type="molecule type" value="Genomic_DNA"/>
</dbReference>